<dbReference type="InterPro" id="IPR037914">
    <property type="entry name" value="SpoVT-AbrB_sf"/>
</dbReference>
<dbReference type="Pfam" id="PF04014">
    <property type="entry name" value="MazE_antitoxin"/>
    <property type="match status" value="1"/>
</dbReference>
<dbReference type="GO" id="GO:0003677">
    <property type="term" value="F:DNA binding"/>
    <property type="evidence" value="ECO:0007669"/>
    <property type="project" value="UniProtKB-UniRule"/>
</dbReference>
<dbReference type="SUPFAM" id="SSF89447">
    <property type="entry name" value="AbrB/MazE/MraZ-like"/>
    <property type="match status" value="1"/>
</dbReference>
<accession>A6DSW9</accession>
<dbReference type="AlphaFoldDB" id="A6DSW9"/>
<dbReference type="NCBIfam" id="TIGR01439">
    <property type="entry name" value="lp_hng_hel_AbrB"/>
    <property type="match status" value="1"/>
</dbReference>
<dbReference type="Gene3D" id="2.10.260.10">
    <property type="match status" value="1"/>
</dbReference>
<reference evidence="3 4" key="1">
    <citation type="journal article" date="2010" name="J. Bacteriol.">
        <title>Genome sequence of Lentisphaera araneosa HTCC2155T, the type species of the order Lentisphaerales in the phylum Lentisphaerae.</title>
        <authorList>
            <person name="Thrash J.C."/>
            <person name="Cho J.C."/>
            <person name="Vergin K.L."/>
            <person name="Morris R.M."/>
            <person name="Giovannoni S.J."/>
        </authorList>
    </citation>
    <scope>NUCLEOTIDE SEQUENCE [LARGE SCALE GENOMIC DNA]</scope>
    <source>
        <strain evidence="3 4">HTCC2155</strain>
    </source>
</reference>
<name>A6DSW9_9BACT</name>
<dbReference type="eggNOG" id="COG2002">
    <property type="taxonomic scope" value="Bacteria"/>
</dbReference>
<keyword evidence="1" id="KW-0238">DNA-binding</keyword>
<comment type="caution">
    <text evidence="3">The sequence shown here is derived from an EMBL/GenBank/DDBJ whole genome shotgun (WGS) entry which is preliminary data.</text>
</comment>
<dbReference type="InterPro" id="IPR007159">
    <property type="entry name" value="SpoVT-AbrB_dom"/>
</dbReference>
<dbReference type="STRING" id="313628.LNTAR_24808"/>
<dbReference type="OrthoDB" id="9810885at2"/>
<proteinExistence type="predicted"/>
<sequence length="81" mass="9260">MALATITTKGQVTIPKDIRDYLHLHQGDKIEIVANDKGEAIIRPISKKVDDLYGILKRPKQKAVSVEEMNQVIKNRFKNKF</sequence>
<feature type="domain" description="SpoVT-AbrB" evidence="2">
    <location>
        <begin position="1"/>
        <end position="47"/>
    </location>
</feature>
<dbReference type="RefSeq" id="WP_007280928.1">
    <property type="nucleotide sequence ID" value="NZ_ABCK01000033.1"/>
</dbReference>
<dbReference type="SMART" id="SM00966">
    <property type="entry name" value="SpoVT_AbrB"/>
    <property type="match status" value="1"/>
</dbReference>
<protein>
    <submittedName>
        <fullName evidence="3">Transcriptional regulator, AbrB family protein</fullName>
    </submittedName>
</protein>
<dbReference type="EMBL" id="ABCK01000033">
    <property type="protein sequence ID" value="EDM25259.1"/>
    <property type="molecule type" value="Genomic_DNA"/>
</dbReference>
<keyword evidence="4" id="KW-1185">Reference proteome</keyword>
<dbReference type="PROSITE" id="PS51740">
    <property type="entry name" value="SPOVT_ABRB"/>
    <property type="match status" value="1"/>
</dbReference>
<gene>
    <name evidence="3" type="ORF">LNTAR_24808</name>
</gene>
<organism evidence="3 4">
    <name type="scientific">Lentisphaera araneosa HTCC2155</name>
    <dbReference type="NCBI Taxonomy" id="313628"/>
    <lineage>
        <taxon>Bacteria</taxon>
        <taxon>Pseudomonadati</taxon>
        <taxon>Lentisphaerota</taxon>
        <taxon>Lentisphaeria</taxon>
        <taxon>Lentisphaerales</taxon>
        <taxon>Lentisphaeraceae</taxon>
        <taxon>Lentisphaera</taxon>
    </lineage>
</organism>
<evidence type="ECO:0000313" key="3">
    <source>
        <dbReference type="EMBL" id="EDM25259.1"/>
    </source>
</evidence>
<evidence type="ECO:0000259" key="2">
    <source>
        <dbReference type="PROSITE" id="PS51740"/>
    </source>
</evidence>
<evidence type="ECO:0000256" key="1">
    <source>
        <dbReference type="PROSITE-ProRule" id="PRU01076"/>
    </source>
</evidence>
<dbReference type="Proteomes" id="UP000004947">
    <property type="component" value="Unassembled WGS sequence"/>
</dbReference>
<evidence type="ECO:0000313" key="4">
    <source>
        <dbReference type="Proteomes" id="UP000004947"/>
    </source>
</evidence>